<sequence length="152" mass="17334">MSVRDLHIARHFREYQPLVFAVDQEGTQDGRSLGVVSVHFFLSLAHFLKTTRKAKLGRRREEKQVKHEGHNEVVVARVRSRSFNVVIGRQGRPFVPVEVGELNAKKGNKRRRGNNAGKLPPRGAEGKSEGERKARASSIRRRQPKDSDRHKI</sequence>
<feature type="region of interest" description="Disordered" evidence="1">
    <location>
        <begin position="100"/>
        <end position="152"/>
    </location>
</feature>
<keyword evidence="3" id="KW-1185">Reference proteome</keyword>
<protein>
    <submittedName>
        <fullName evidence="2">Uncharacterized protein</fullName>
    </submittedName>
</protein>
<gene>
    <name evidence="2" type="ORF">KQX54_007998</name>
</gene>
<reference evidence="2 3" key="1">
    <citation type="journal article" date="2021" name="J. Hered.">
        <title>A chromosome-level genome assembly of the parasitoid wasp, Cotesia glomerata (Hymenoptera: Braconidae).</title>
        <authorList>
            <person name="Pinto B.J."/>
            <person name="Weis J.J."/>
            <person name="Gamble T."/>
            <person name="Ode P.J."/>
            <person name="Paul R."/>
            <person name="Zaspel J.M."/>
        </authorList>
    </citation>
    <scope>NUCLEOTIDE SEQUENCE [LARGE SCALE GENOMIC DNA]</scope>
    <source>
        <strain evidence="2">CgM1</strain>
    </source>
</reference>
<organism evidence="2 3">
    <name type="scientific">Cotesia glomerata</name>
    <name type="common">Lepidopteran parasitic wasp</name>
    <name type="synonym">Apanteles glomeratus</name>
    <dbReference type="NCBI Taxonomy" id="32391"/>
    <lineage>
        <taxon>Eukaryota</taxon>
        <taxon>Metazoa</taxon>
        <taxon>Ecdysozoa</taxon>
        <taxon>Arthropoda</taxon>
        <taxon>Hexapoda</taxon>
        <taxon>Insecta</taxon>
        <taxon>Pterygota</taxon>
        <taxon>Neoptera</taxon>
        <taxon>Endopterygota</taxon>
        <taxon>Hymenoptera</taxon>
        <taxon>Apocrita</taxon>
        <taxon>Ichneumonoidea</taxon>
        <taxon>Braconidae</taxon>
        <taxon>Microgastrinae</taxon>
        <taxon>Cotesia</taxon>
    </lineage>
</organism>
<proteinExistence type="predicted"/>
<evidence type="ECO:0000313" key="3">
    <source>
        <dbReference type="Proteomes" id="UP000826195"/>
    </source>
</evidence>
<feature type="compositionally biased region" description="Basic and acidic residues" evidence="1">
    <location>
        <begin position="124"/>
        <end position="134"/>
    </location>
</feature>
<name>A0AAV7J7M7_COTGL</name>
<dbReference type="EMBL" id="JAHXZJ010000001">
    <property type="protein sequence ID" value="KAH0567267.1"/>
    <property type="molecule type" value="Genomic_DNA"/>
</dbReference>
<comment type="caution">
    <text evidence="2">The sequence shown here is derived from an EMBL/GenBank/DDBJ whole genome shotgun (WGS) entry which is preliminary data.</text>
</comment>
<dbReference type="Proteomes" id="UP000826195">
    <property type="component" value="Unassembled WGS sequence"/>
</dbReference>
<evidence type="ECO:0000256" key="1">
    <source>
        <dbReference type="SAM" id="MobiDB-lite"/>
    </source>
</evidence>
<evidence type="ECO:0000313" key="2">
    <source>
        <dbReference type="EMBL" id="KAH0567267.1"/>
    </source>
</evidence>
<dbReference type="AlphaFoldDB" id="A0AAV7J7M7"/>
<accession>A0AAV7J7M7</accession>